<dbReference type="InterPro" id="IPR037518">
    <property type="entry name" value="MPN"/>
</dbReference>
<feature type="domain" description="MPN" evidence="6">
    <location>
        <begin position="54"/>
        <end position="175"/>
    </location>
</feature>
<gene>
    <name evidence="7" type="ORF">IV02_14815</name>
</gene>
<dbReference type="PATRIC" id="fig|317.174.peg.3029"/>
<organism evidence="7">
    <name type="scientific">Pseudomonas syringae</name>
    <dbReference type="NCBI Taxonomy" id="317"/>
    <lineage>
        <taxon>Bacteria</taxon>
        <taxon>Pseudomonadati</taxon>
        <taxon>Pseudomonadota</taxon>
        <taxon>Gammaproteobacteria</taxon>
        <taxon>Pseudomonadales</taxon>
        <taxon>Pseudomonadaceae</taxon>
        <taxon>Pseudomonas</taxon>
    </lineage>
</organism>
<evidence type="ECO:0000313" key="7">
    <source>
        <dbReference type="EMBL" id="KFE50703.1"/>
    </source>
</evidence>
<dbReference type="AlphaFoldDB" id="A0A085V5J0"/>
<dbReference type="PANTHER" id="PTHR30471:SF3">
    <property type="entry name" value="UPF0758 PROTEIN YEES-RELATED"/>
    <property type="match status" value="1"/>
</dbReference>
<dbReference type="GO" id="GO:0006508">
    <property type="term" value="P:proteolysis"/>
    <property type="evidence" value="ECO:0007669"/>
    <property type="project" value="UniProtKB-KW"/>
</dbReference>
<evidence type="ECO:0000256" key="2">
    <source>
        <dbReference type="ARBA" id="ARBA00022723"/>
    </source>
</evidence>
<keyword evidence="1" id="KW-0645">Protease</keyword>
<reference evidence="7" key="1">
    <citation type="submission" date="2014-07" db="EMBL/GenBank/DDBJ databases">
        <title>Draft Genome Sequences of Environmental Pseudomonas syringae strains.</title>
        <authorList>
            <person name="Baltrus D.A."/>
            <person name="Berge O."/>
            <person name="Morris C."/>
        </authorList>
    </citation>
    <scope>NUCLEOTIDE SEQUENCE [LARGE SCALE GENOMIC DNA]</scope>
    <source>
        <strain evidence="7">CEB003</strain>
    </source>
</reference>
<dbReference type="GO" id="GO:0046872">
    <property type="term" value="F:metal ion binding"/>
    <property type="evidence" value="ECO:0007669"/>
    <property type="project" value="UniProtKB-KW"/>
</dbReference>
<keyword evidence="4" id="KW-0862">Zinc</keyword>
<accession>A0A085V5J0</accession>
<evidence type="ECO:0000259" key="6">
    <source>
        <dbReference type="PROSITE" id="PS50249"/>
    </source>
</evidence>
<dbReference type="NCBIfam" id="TIGR00608">
    <property type="entry name" value="radc"/>
    <property type="match status" value="1"/>
</dbReference>
<sequence>MGCCPFRFGEHPLKPPLTHPSLTDLRTCRTAVENQIIEQALEILDHRLFIRDPALDSPKAVTSYLKLKLAAEEHEAFAVIFLDSKHRPMAFEILFRGTIDTATIHPRQLIKRAMAHNAAAVISHNHPSGCTEPSSADIAITKRIREALTLLDVRLIDHFIVGSGTPLSFAERGLI</sequence>
<dbReference type="CDD" id="cd08071">
    <property type="entry name" value="MPN_DUF2466"/>
    <property type="match status" value="1"/>
</dbReference>
<dbReference type="InterPro" id="IPR020891">
    <property type="entry name" value="UPF0758_CS"/>
</dbReference>
<dbReference type="PROSITE" id="PS01302">
    <property type="entry name" value="UPF0758"/>
    <property type="match status" value="1"/>
</dbReference>
<dbReference type="Pfam" id="PF04002">
    <property type="entry name" value="RadC"/>
    <property type="match status" value="1"/>
</dbReference>
<evidence type="ECO:0000256" key="3">
    <source>
        <dbReference type="ARBA" id="ARBA00022801"/>
    </source>
</evidence>
<dbReference type="PROSITE" id="PS50249">
    <property type="entry name" value="MPN"/>
    <property type="match status" value="1"/>
</dbReference>
<proteinExistence type="predicted"/>
<evidence type="ECO:0000256" key="1">
    <source>
        <dbReference type="ARBA" id="ARBA00022670"/>
    </source>
</evidence>
<keyword evidence="2" id="KW-0479">Metal-binding</keyword>
<dbReference type="PANTHER" id="PTHR30471">
    <property type="entry name" value="DNA REPAIR PROTEIN RADC"/>
    <property type="match status" value="1"/>
</dbReference>
<dbReference type="Gene3D" id="3.40.140.10">
    <property type="entry name" value="Cytidine Deaminase, domain 2"/>
    <property type="match status" value="1"/>
</dbReference>
<keyword evidence="3" id="KW-0378">Hydrolase</keyword>
<name>A0A085V5J0_PSESX</name>
<evidence type="ECO:0000256" key="5">
    <source>
        <dbReference type="ARBA" id="ARBA00023049"/>
    </source>
</evidence>
<evidence type="ECO:0000256" key="4">
    <source>
        <dbReference type="ARBA" id="ARBA00022833"/>
    </source>
</evidence>
<keyword evidence="5" id="KW-0482">Metalloprotease</keyword>
<protein>
    <submittedName>
        <fullName evidence="7">DNA repair protein RadC</fullName>
    </submittedName>
</protein>
<dbReference type="InterPro" id="IPR001405">
    <property type="entry name" value="UPF0758"/>
</dbReference>
<comment type="caution">
    <text evidence="7">The sequence shown here is derived from an EMBL/GenBank/DDBJ whole genome shotgun (WGS) entry which is preliminary data.</text>
</comment>
<dbReference type="EMBL" id="JPQT01000108">
    <property type="protein sequence ID" value="KFE50703.1"/>
    <property type="molecule type" value="Genomic_DNA"/>
</dbReference>
<dbReference type="Proteomes" id="UP000028643">
    <property type="component" value="Unassembled WGS sequence"/>
</dbReference>
<dbReference type="InterPro" id="IPR025657">
    <property type="entry name" value="RadC_JAB"/>
</dbReference>
<dbReference type="GO" id="GO:0008237">
    <property type="term" value="F:metallopeptidase activity"/>
    <property type="evidence" value="ECO:0007669"/>
    <property type="project" value="UniProtKB-KW"/>
</dbReference>